<evidence type="ECO:0000256" key="12">
    <source>
        <dbReference type="ARBA" id="ARBA00022957"/>
    </source>
</evidence>
<comment type="function">
    <text evidence="1">NDH shuttles electrons from NAD(P)H:plastoquinone, via FMN and iron-sulfur (Fe-S) centers, to quinones in the photosynthetic chain and possibly in a chloroplast respiratory chain. The immediate electron acceptor for the enzyme in this species is believed to be plastoquinone. Couples the redox reaction to proton translocation, and thus conserves the redox energy in a proton gradient.</text>
</comment>
<dbReference type="PRINTS" id="PR01435">
    <property type="entry name" value="NPOXDRDTASE5"/>
</dbReference>
<dbReference type="Pfam" id="PF00361">
    <property type="entry name" value="Proton_antipo_M"/>
    <property type="match status" value="1"/>
</dbReference>
<accession>A0A2G9I819</accession>
<keyword evidence="13" id="KW-1278">Translocase</keyword>
<organism evidence="25 26">
    <name type="scientific">Handroanthus impetiginosus</name>
    <dbReference type="NCBI Taxonomy" id="429701"/>
    <lineage>
        <taxon>Eukaryota</taxon>
        <taxon>Viridiplantae</taxon>
        <taxon>Streptophyta</taxon>
        <taxon>Embryophyta</taxon>
        <taxon>Tracheophyta</taxon>
        <taxon>Spermatophyta</taxon>
        <taxon>Magnoliopsida</taxon>
        <taxon>eudicotyledons</taxon>
        <taxon>Gunneridae</taxon>
        <taxon>Pentapetalae</taxon>
        <taxon>asterids</taxon>
        <taxon>lamiids</taxon>
        <taxon>Lamiales</taxon>
        <taxon>Bignoniaceae</taxon>
        <taxon>Crescentiina</taxon>
        <taxon>Tabebuia alliance</taxon>
        <taxon>Handroanthus</taxon>
    </lineage>
</organism>
<evidence type="ECO:0000256" key="5">
    <source>
        <dbReference type="ARBA" id="ARBA00018648"/>
    </source>
</evidence>
<dbReference type="GO" id="GO:0008137">
    <property type="term" value="F:NADH dehydrogenase (ubiquinone) activity"/>
    <property type="evidence" value="ECO:0007669"/>
    <property type="project" value="InterPro"/>
</dbReference>
<evidence type="ECO:0000256" key="10">
    <source>
        <dbReference type="ARBA" id="ARBA00022719"/>
    </source>
</evidence>
<evidence type="ECO:0000256" key="6">
    <source>
        <dbReference type="ARBA" id="ARBA00022448"/>
    </source>
</evidence>
<dbReference type="GO" id="GO:0003954">
    <property type="term" value="F:NADH dehydrogenase activity"/>
    <property type="evidence" value="ECO:0007669"/>
    <property type="project" value="TreeGrafter"/>
</dbReference>
<feature type="domain" description="NADH:quinone oxidoreductase/Mrp antiporter transmembrane" evidence="23">
    <location>
        <begin position="3"/>
        <end position="62"/>
    </location>
</feature>
<keyword evidence="15" id="KW-0520">NAD</keyword>
<dbReference type="PANTHER" id="PTHR42829:SF2">
    <property type="entry name" value="NADH-UBIQUINONE OXIDOREDUCTASE CHAIN 5"/>
    <property type="match status" value="1"/>
</dbReference>
<evidence type="ECO:0000256" key="17">
    <source>
        <dbReference type="ARBA" id="ARBA00023136"/>
    </source>
</evidence>
<evidence type="ECO:0000256" key="1">
    <source>
        <dbReference type="ARBA" id="ARBA00004059"/>
    </source>
</evidence>
<comment type="catalytic activity">
    <reaction evidence="20">
        <text>a plastoquinone + NADPH + (n+1) H(+)(in) = a plastoquinol + NADP(+) + n H(+)(out)</text>
        <dbReference type="Rhea" id="RHEA:42612"/>
        <dbReference type="Rhea" id="RHEA-COMP:9561"/>
        <dbReference type="Rhea" id="RHEA-COMP:9562"/>
        <dbReference type="ChEBI" id="CHEBI:15378"/>
        <dbReference type="ChEBI" id="CHEBI:17757"/>
        <dbReference type="ChEBI" id="CHEBI:57783"/>
        <dbReference type="ChEBI" id="CHEBI:58349"/>
        <dbReference type="ChEBI" id="CHEBI:62192"/>
    </reaction>
</comment>
<keyword evidence="10" id="KW-0874">Quinone</keyword>
<dbReference type="GO" id="GO:0048038">
    <property type="term" value="F:quinone binding"/>
    <property type="evidence" value="ECO:0007669"/>
    <property type="project" value="UniProtKB-KW"/>
</dbReference>
<sequence length="193" mass="22239">MGSYRSALLHLITHAYSKALLFLGFGSVIHSMETIVGYSTDKNEILNDSWLYSPIFTIIAWVTIGLIAFYMFRICSFTFEGHLNVYFQNYSGSQNTSLYSISLWDKGCSQRINKNFRLLRMNNNESSSFFRNLYEFNNTMSFPLLVLVLFTLFVGSLGIPYNQEGTDFDILSKWLAPSINLLHQKSKDLTIER</sequence>
<dbReference type="Proteomes" id="UP000231279">
    <property type="component" value="Unassembled WGS sequence"/>
</dbReference>
<keyword evidence="14 22" id="KW-1133">Transmembrane helix</keyword>
<dbReference type="EMBL" id="NKXS01000168">
    <property type="protein sequence ID" value="PIN25891.1"/>
    <property type="molecule type" value="Genomic_DNA"/>
</dbReference>
<keyword evidence="17 22" id="KW-0472">Membrane</keyword>
<evidence type="ECO:0000256" key="13">
    <source>
        <dbReference type="ARBA" id="ARBA00022967"/>
    </source>
</evidence>
<keyword evidence="25" id="KW-0418">Kinase</keyword>
<keyword evidence="6" id="KW-0813">Transport</keyword>
<dbReference type="InterPro" id="IPR003945">
    <property type="entry name" value="NU5C-like"/>
</dbReference>
<evidence type="ECO:0000256" key="3">
    <source>
        <dbReference type="ARBA" id="ARBA00008200"/>
    </source>
</evidence>
<evidence type="ECO:0000256" key="7">
    <source>
        <dbReference type="ARBA" id="ARBA00022528"/>
    </source>
</evidence>
<reference evidence="26" key="1">
    <citation type="journal article" date="2018" name="Gigascience">
        <title>Genome assembly of the Pink Ipe (Handroanthus impetiginosus, Bignoniaceae), a highly valued, ecologically keystone Neotropical timber forest tree.</title>
        <authorList>
            <person name="Silva-Junior O.B."/>
            <person name="Grattapaglia D."/>
            <person name="Novaes E."/>
            <person name="Collevatti R.G."/>
        </authorList>
    </citation>
    <scope>NUCLEOTIDE SEQUENCE [LARGE SCALE GENOMIC DNA]</scope>
    <source>
        <strain evidence="26">cv. UFG-1</strain>
    </source>
</reference>
<dbReference type="AlphaFoldDB" id="A0A2G9I819"/>
<evidence type="ECO:0000256" key="21">
    <source>
        <dbReference type="ARBA" id="ARBA00048026"/>
    </source>
</evidence>
<comment type="caution">
    <text evidence="25">The sequence shown here is derived from an EMBL/GenBank/DDBJ whole genome shotgun (WGS) entry which is preliminary data.</text>
</comment>
<evidence type="ECO:0000256" key="8">
    <source>
        <dbReference type="ARBA" id="ARBA00022640"/>
    </source>
</evidence>
<keyword evidence="7" id="KW-0150">Chloroplast</keyword>
<gene>
    <name evidence="25" type="ORF">CDL12_01360</name>
</gene>
<evidence type="ECO:0000256" key="14">
    <source>
        <dbReference type="ARBA" id="ARBA00022989"/>
    </source>
</evidence>
<keyword evidence="12" id="KW-0618">Plastoquinone</keyword>
<evidence type="ECO:0000256" key="11">
    <source>
        <dbReference type="ARBA" id="ARBA00022857"/>
    </source>
</evidence>
<evidence type="ECO:0000313" key="26">
    <source>
        <dbReference type="Proteomes" id="UP000231279"/>
    </source>
</evidence>
<evidence type="ECO:0000259" key="24">
    <source>
        <dbReference type="Pfam" id="PF01010"/>
    </source>
</evidence>
<evidence type="ECO:0000256" key="9">
    <source>
        <dbReference type="ARBA" id="ARBA00022692"/>
    </source>
</evidence>
<proteinExistence type="inferred from homology"/>
<evidence type="ECO:0000256" key="20">
    <source>
        <dbReference type="ARBA" id="ARBA00047726"/>
    </source>
</evidence>
<keyword evidence="26" id="KW-1185">Reference proteome</keyword>
<keyword evidence="11" id="KW-0521">NADP</keyword>
<dbReference type="PANTHER" id="PTHR42829">
    <property type="entry name" value="NADH-UBIQUINONE OXIDOREDUCTASE CHAIN 5"/>
    <property type="match status" value="1"/>
</dbReference>
<comment type="similarity">
    <text evidence="3">Belongs to the complex I subunit 5 family.</text>
</comment>
<evidence type="ECO:0000256" key="16">
    <source>
        <dbReference type="ARBA" id="ARBA00023078"/>
    </source>
</evidence>
<keyword evidence="8" id="KW-0934">Plastid</keyword>
<dbReference type="InterPro" id="IPR001750">
    <property type="entry name" value="ND/Mrp_TM"/>
</dbReference>
<name>A0A2G9I819_9LAMI</name>
<dbReference type="STRING" id="429701.A0A2G9I819"/>
<keyword evidence="16" id="KW-0793">Thylakoid</keyword>
<keyword evidence="25" id="KW-0808">Transferase</keyword>
<evidence type="ECO:0000256" key="15">
    <source>
        <dbReference type="ARBA" id="ARBA00023027"/>
    </source>
</evidence>
<dbReference type="GO" id="GO:0009535">
    <property type="term" value="C:chloroplast thylakoid membrane"/>
    <property type="evidence" value="ECO:0007669"/>
    <property type="project" value="UniProtKB-SubCell"/>
</dbReference>
<evidence type="ECO:0000256" key="19">
    <source>
        <dbReference type="ARBA" id="ARBA00031649"/>
    </source>
</evidence>
<comment type="catalytic activity">
    <reaction evidence="21">
        <text>a plastoquinone + NADH + (n+1) H(+)(in) = a plastoquinol + NAD(+) + n H(+)(out)</text>
        <dbReference type="Rhea" id="RHEA:42608"/>
        <dbReference type="Rhea" id="RHEA-COMP:9561"/>
        <dbReference type="Rhea" id="RHEA-COMP:9562"/>
        <dbReference type="ChEBI" id="CHEBI:15378"/>
        <dbReference type="ChEBI" id="CHEBI:17757"/>
        <dbReference type="ChEBI" id="CHEBI:57540"/>
        <dbReference type="ChEBI" id="CHEBI:57945"/>
        <dbReference type="ChEBI" id="CHEBI:62192"/>
    </reaction>
</comment>
<dbReference type="InterPro" id="IPR002128">
    <property type="entry name" value="NADH_UbQ_OxRdtase_chlpt_su5_C"/>
</dbReference>
<dbReference type="OrthoDB" id="543408at2759"/>
<evidence type="ECO:0000256" key="4">
    <source>
        <dbReference type="ARBA" id="ARBA00011199"/>
    </source>
</evidence>
<protein>
    <recommendedName>
        <fullName evidence="5">NAD(P)H-quinone oxidoreductase subunit 5, chloroplastic</fullName>
    </recommendedName>
    <alternativeName>
        <fullName evidence="19">NAD(P)H dehydrogenase subunit 5</fullName>
    </alternativeName>
    <alternativeName>
        <fullName evidence="18">NADH-plastoquinone oxidoreductase subunit 5</fullName>
    </alternativeName>
</protein>
<keyword evidence="9 22" id="KW-0812">Transmembrane</keyword>
<evidence type="ECO:0000256" key="2">
    <source>
        <dbReference type="ARBA" id="ARBA00004454"/>
    </source>
</evidence>
<comment type="subunit">
    <text evidence="4">NDH is composed of at least 16 different subunits, 5 of which are encoded in the nucleus.</text>
</comment>
<feature type="domain" description="NADH:ubiquinone/plastoquinone oxidoreductase chloroplast chain 5 C-terminal" evidence="24">
    <location>
        <begin position="134"/>
        <end position="189"/>
    </location>
</feature>
<dbReference type="Pfam" id="PF01010">
    <property type="entry name" value="Proton_antipo_C"/>
    <property type="match status" value="2"/>
</dbReference>
<comment type="subcellular location">
    <subcellularLocation>
        <location evidence="2">Plastid</location>
        <location evidence="2">Chloroplast thylakoid membrane</location>
        <topology evidence="2">Multi-pass membrane protein</topology>
    </subcellularLocation>
</comment>
<evidence type="ECO:0000313" key="25">
    <source>
        <dbReference type="EMBL" id="PIN25891.1"/>
    </source>
</evidence>
<feature type="transmembrane region" description="Helical" evidence="22">
    <location>
        <begin position="7"/>
        <end position="30"/>
    </location>
</feature>
<dbReference type="GO" id="GO:0015990">
    <property type="term" value="P:electron transport coupled proton transport"/>
    <property type="evidence" value="ECO:0007669"/>
    <property type="project" value="TreeGrafter"/>
</dbReference>
<evidence type="ECO:0000256" key="22">
    <source>
        <dbReference type="SAM" id="Phobius"/>
    </source>
</evidence>
<dbReference type="GO" id="GO:0042773">
    <property type="term" value="P:ATP synthesis coupled electron transport"/>
    <property type="evidence" value="ECO:0007669"/>
    <property type="project" value="InterPro"/>
</dbReference>
<feature type="domain" description="NADH:ubiquinone/plastoquinone oxidoreductase chloroplast chain 5 C-terminal" evidence="24">
    <location>
        <begin position="73"/>
        <end position="132"/>
    </location>
</feature>
<feature type="transmembrane region" description="Helical" evidence="22">
    <location>
        <begin position="50"/>
        <end position="72"/>
    </location>
</feature>
<evidence type="ECO:0000256" key="18">
    <source>
        <dbReference type="ARBA" id="ARBA00029876"/>
    </source>
</evidence>
<dbReference type="GO" id="GO:0016301">
    <property type="term" value="F:kinase activity"/>
    <property type="evidence" value="ECO:0007669"/>
    <property type="project" value="UniProtKB-KW"/>
</dbReference>
<evidence type="ECO:0000259" key="23">
    <source>
        <dbReference type="Pfam" id="PF00361"/>
    </source>
</evidence>
<feature type="transmembrane region" description="Helical" evidence="22">
    <location>
        <begin position="141"/>
        <end position="161"/>
    </location>
</feature>